<dbReference type="Gene3D" id="3.40.50.1360">
    <property type="match status" value="1"/>
</dbReference>
<name>A0A0A5HZV6_PHOS4</name>
<dbReference type="SMART" id="SM01134">
    <property type="entry name" value="DeoRC"/>
    <property type="match status" value="1"/>
</dbReference>
<evidence type="ECO:0000259" key="4">
    <source>
        <dbReference type="PROSITE" id="PS51000"/>
    </source>
</evidence>
<evidence type="ECO:0000256" key="3">
    <source>
        <dbReference type="ARBA" id="ARBA00023163"/>
    </source>
</evidence>
<dbReference type="RefSeq" id="WP_038187756.1">
    <property type="nucleotide sequence ID" value="NZ_JRWP01000004.1"/>
</dbReference>
<evidence type="ECO:0000313" key="5">
    <source>
        <dbReference type="EMBL" id="KGY09845.1"/>
    </source>
</evidence>
<dbReference type="InterPro" id="IPR047779">
    <property type="entry name" value="AgaR-like"/>
</dbReference>
<accession>A0A0A5HZV6</accession>
<dbReference type="InterPro" id="IPR018356">
    <property type="entry name" value="Tscrpt_reg_HTH_DeoR_CS"/>
</dbReference>
<dbReference type="InterPro" id="IPR001034">
    <property type="entry name" value="DeoR_HTH"/>
</dbReference>
<dbReference type="OrthoDB" id="5685843at2"/>
<protein>
    <submittedName>
        <fullName evidence="5">DeoR faimly transcriptional regulator</fullName>
    </submittedName>
</protein>
<evidence type="ECO:0000256" key="2">
    <source>
        <dbReference type="ARBA" id="ARBA00023125"/>
    </source>
</evidence>
<dbReference type="InterPro" id="IPR036390">
    <property type="entry name" value="WH_DNA-bd_sf"/>
</dbReference>
<keyword evidence="1" id="KW-0805">Transcription regulation</keyword>
<dbReference type="NCBIfam" id="NF040755">
    <property type="entry name" value="AgaR"/>
    <property type="match status" value="1"/>
</dbReference>
<dbReference type="Pfam" id="PF08220">
    <property type="entry name" value="HTH_DeoR"/>
    <property type="match status" value="1"/>
</dbReference>
<dbReference type="SUPFAM" id="SSF100950">
    <property type="entry name" value="NagB/RpiA/CoA transferase-like"/>
    <property type="match status" value="1"/>
</dbReference>
<gene>
    <name evidence="5" type="ORF">NM06_02690</name>
</gene>
<dbReference type="PROSITE" id="PS51000">
    <property type="entry name" value="HTH_DEOR_2"/>
    <property type="match status" value="1"/>
</dbReference>
<dbReference type="SMART" id="SM00420">
    <property type="entry name" value="HTH_DEOR"/>
    <property type="match status" value="1"/>
</dbReference>
<reference evidence="5 6" key="1">
    <citation type="submission" date="2014-10" db="EMBL/GenBank/DDBJ databases">
        <title>Genome sequencing of Vibrio sinaloensis T08.</title>
        <authorList>
            <person name="Chan K.-G."/>
            <person name="Mohamad N.I."/>
        </authorList>
    </citation>
    <scope>NUCLEOTIDE SEQUENCE [LARGE SCALE GENOMIC DNA]</scope>
    <source>
        <strain evidence="5 6">T08</strain>
    </source>
</reference>
<dbReference type="Proteomes" id="UP000030451">
    <property type="component" value="Unassembled WGS sequence"/>
</dbReference>
<dbReference type="EMBL" id="JRWP01000004">
    <property type="protein sequence ID" value="KGY09845.1"/>
    <property type="molecule type" value="Genomic_DNA"/>
</dbReference>
<dbReference type="Pfam" id="PF00455">
    <property type="entry name" value="DeoRC"/>
    <property type="match status" value="1"/>
</dbReference>
<sequence length="256" mass="28193">MKLNASLRRKEILQFIQNTQKGDVNYFAQQYGVSEVTIRNDLNYLEKQGCVKRCYGGALLNNQFAFERPLNDKKQLNSSIKARLGEYAASLIADGDKVILDSGSTTEQIAYHLDAKHDLVVMTNGINIAYHLANKTNVTVMVAGGTMRRNSYSVHGVGGEDLVTGYRFNKVFLGVDGFDKSAGITTPHQGEADINRKMLEAAQTVIAVTDSSKFDRQSFCLIARPEQLNILITDSGIPQSYVEHLTALGVDVQIVA</sequence>
<keyword evidence="3" id="KW-0804">Transcription</keyword>
<evidence type="ECO:0000313" key="6">
    <source>
        <dbReference type="Proteomes" id="UP000030451"/>
    </source>
</evidence>
<dbReference type="InterPro" id="IPR050313">
    <property type="entry name" value="Carb_Metab_HTH_regulators"/>
</dbReference>
<evidence type="ECO:0000256" key="1">
    <source>
        <dbReference type="ARBA" id="ARBA00023015"/>
    </source>
</evidence>
<organism evidence="5 6">
    <name type="scientific">Photobacterium sp. (strain ATCC 43367)</name>
    <dbReference type="NCBI Taxonomy" id="379097"/>
    <lineage>
        <taxon>Bacteria</taxon>
        <taxon>Pseudomonadati</taxon>
        <taxon>Pseudomonadota</taxon>
        <taxon>Gammaproteobacteria</taxon>
        <taxon>Vibrionales</taxon>
        <taxon>Vibrionaceae</taxon>
        <taxon>Vibrio</taxon>
        <taxon>Vibrio oreintalis group</taxon>
    </lineage>
</organism>
<dbReference type="AlphaFoldDB" id="A0A0A5HZV6"/>
<dbReference type="GO" id="GO:0003677">
    <property type="term" value="F:DNA binding"/>
    <property type="evidence" value="ECO:0007669"/>
    <property type="project" value="UniProtKB-KW"/>
</dbReference>
<feature type="domain" description="HTH deoR-type" evidence="4">
    <location>
        <begin position="5"/>
        <end position="60"/>
    </location>
</feature>
<dbReference type="Gene3D" id="1.10.10.10">
    <property type="entry name" value="Winged helix-like DNA-binding domain superfamily/Winged helix DNA-binding domain"/>
    <property type="match status" value="1"/>
</dbReference>
<dbReference type="PANTHER" id="PTHR30363">
    <property type="entry name" value="HTH-TYPE TRANSCRIPTIONAL REGULATOR SRLR-RELATED"/>
    <property type="match status" value="1"/>
</dbReference>
<keyword evidence="2" id="KW-0238">DNA-binding</keyword>
<dbReference type="GO" id="GO:0003700">
    <property type="term" value="F:DNA-binding transcription factor activity"/>
    <property type="evidence" value="ECO:0007669"/>
    <property type="project" value="InterPro"/>
</dbReference>
<dbReference type="InterPro" id="IPR014036">
    <property type="entry name" value="DeoR-like_C"/>
</dbReference>
<dbReference type="InterPro" id="IPR036388">
    <property type="entry name" value="WH-like_DNA-bd_sf"/>
</dbReference>
<comment type="caution">
    <text evidence="5">The sequence shown here is derived from an EMBL/GenBank/DDBJ whole genome shotgun (WGS) entry which is preliminary data.</text>
</comment>
<dbReference type="SUPFAM" id="SSF46785">
    <property type="entry name" value="Winged helix' DNA-binding domain"/>
    <property type="match status" value="1"/>
</dbReference>
<dbReference type="PANTHER" id="PTHR30363:SF44">
    <property type="entry name" value="AGA OPERON TRANSCRIPTIONAL REPRESSOR-RELATED"/>
    <property type="match status" value="1"/>
</dbReference>
<dbReference type="InterPro" id="IPR037171">
    <property type="entry name" value="NagB/RpiA_transferase-like"/>
</dbReference>
<dbReference type="PROSITE" id="PS00894">
    <property type="entry name" value="HTH_DEOR_1"/>
    <property type="match status" value="1"/>
</dbReference>
<proteinExistence type="predicted"/>